<dbReference type="KEGG" id="izh:FEM41_15200"/>
<dbReference type="OrthoDB" id="7059416at2"/>
<keyword evidence="1" id="KW-0812">Transmembrane</keyword>
<keyword evidence="3" id="KW-1185">Reference proteome</keyword>
<keyword evidence="1" id="KW-0472">Membrane</keyword>
<dbReference type="EMBL" id="CP040428">
    <property type="protein sequence ID" value="QCT20895.1"/>
    <property type="molecule type" value="Genomic_DNA"/>
</dbReference>
<dbReference type="RefSeq" id="WP_138096934.1">
    <property type="nucleotide sequence ID" value="NZ_CP040428.1"/>
</dbReference>
<name>A0A4P8YJH6_9ENTR</name>
<dbReference type="InterPro" id="IPR031582">
    <property type="entry name" value="TadF"/>
</dbReference>
<proteinExistence type="predicted"/>
<evidence type="ECO:0000313" key="2">
    <source>
        <dbReference type="EMBL" id="QCT20895.1"/>
    </source>
</evidence>
<reference evidence="2 3" key="1">
    <citation type="submission" date="2019-05" db="EMBL/GenBank/DDBJ databases">
        <title>Complete genome sequence of Izhakiella calystegiae KSNA2, an endophyte isolated from beach morning glory (Calystegia soldanella).</title>
        <authorList>
            <person name="Jiang L."/>
            <person name="Jeong J.C."/>
            <person name="Kim C.Y."/>
            <person name="Kim D.H."/>
            <person name="Kim S.W."/>
            <person name="Lee j."/>
        </authorList>
    </citation>
    <scope>NUCLEOTIDE SEQUENCE [LARGE SCALE GENOMIC DNA]</scope>
    <source>
        <strain evidence="2 3">KSNA2</strain>
    </source>
</reference>
<feature type="transmembrane region" description="Helical" evidence="1">
    <location>
        <begin position="12"/>
        <end position="37"/>
    </location>
</feature>
<dbReference type="Pfam" id="PF16964">
    <property type="entry name" value="TadF"/>
    <property type="match status" value="1"/>
</dbReference>
<dbReference type="Proteomes" id="UP000302163">
    <property type="component" value="Chromosome"/>
</dbReference>
<accession>A0A4P8YJH6</accession>
<sequence>MNAQSLWTNQKGAVAVEFSFIAIILALIMVLASELVMKQTLVGKLDRISYSLAGILRERQQLYAEREEIAPTELAEMRALAAKMLADMHYPHSGQVTIGLEALHFAPVSDLVNKNKVISLNQTIRDPGCVSPAGDLITLKELSPLGSYGRWVPLYQVTVCLPQSSLFNIANFFRSTDQIVSYAVVMAR</sequence>
<organism evidence="2 3">
    <name type="scientific">Jejubacter calystegiae</name>
    <dbReference type="NCBI Taxonomy" id="2579935"/>
    <lineage>
        <taxon>Bacteria</taxon>
        <taxon>Pseudomonadati</taxon>
        <taxon>Pseudomonadota</taxon>
        <taxon>Gammaproteobacteria</taxon>
        <taxon>Enterobacterales</taxon>
        <taxon>Enterobacteriaceae</taxon>
        <taxon>Jejubacter</taxon>
    </lineage>
</organism>
<evidence type="ECO:0000313" key="3">
    <source>
        <dbReference type="Proteomes" id="UP000302163"/>
    </source>
</evidence>
<keyword evidence="1" id="KW-1133">Transmembrane helix</keyword>
<dbReference type="AlphaFoldDB" id="A0A4P8YJH6"/>
<gene>
    <name evidence="2" type="ORF">FEM41_15200</name>
</gene>
<evidence type="ECO:0000256" key="1">
    <source>
        <dbReference type="SAM" id="Phobius"/>
    </source>
</evidence>
<protein>
    <submittedName>
        <fullName evidence="2">Flp pilus assembly surface protein TadF</fullName>
    </submittedName>
</protein>